<evidence type="ECO:0000256" key="4">
    <source>
        <dbReference type="ARBA" id="ARBA00022741"/>
    </source>
</evidence>
<organism evidence="7 8">
    <name type="scientific">Piscinibacter terrae</name>
    <dbReference type="NCBI Taxonomy" id="2496871"/>
    <lineage>
        <taxon>Bacteria</taxon>
        <taxon>Pseudomonadati</taxon>
        <taxon>Pseudomonadota</taxon>
        <taxon>Betaproteobacteria</taxon>
        <taxon>Burkholderiales</taxon>
        <taxon>Sphaerotilaceae</taxon>
        <taxon>Piscinibacter</taxon>
    </lineage>
</organism>
<dbReference type="InterPro" id="IPR027417">
    <property type="entry name" value="P-loop_NTPase"/>
</dbReference>
<dbReference type="AlphaFoldDB" id="A0A3N7HWM7"/>
<dbReference type="FunFam" id="3.40.50.300:FF:000020">
    <property type="entry name" value="Amino acid ABC transporter ATP-binding component"/>
    <property type="match status" value="1"/>
</dbReference>
<dbReference type="OrthoDB" id="9802264at2"/>
<keyword evidence="3" id="KW-0472">Membrane</keyword>
<dbReference type="PANTHER" id="PTHR43166">
    <property type="entry name" value="AMINO ACID IMPORT ATP-BINDING PROTEIN"/>
    <property type="match status" value="1"/>
</dbReference>
<dbReference type="SUPFAM" id="SSF52540">
    <property type="entry name" value="P-loop containing nucleoside triphosphate hydrolases"/>
    <property type="match status" value="1"/>
</dbReference>
<evidence type="ECO:0000256" key="3">
    <source>
        <dbReference type="ARBA" id="ARBA00022475"/>
    </source>
</evidence>
<reference evidence="7 8" key="1">
    <citation type="submission" date="2018-08" db="EMBL/GenBank/DDBJ databases">
        <authorList>
            <person name="Khan S.A."/>
            <person name="Jeon C.O."/>
            <person name="Chun B.H."/>
            <person name="Jeong S.E."/>
        </authorList>
    </citation>
    <scope>NUCLEOTIDE SEQUENCE [LARGE SCALE GENOMIC DNA]</scope>
    <source>
        <strain evidence="7 8">S-16</strain>
    </source>
</reference>
<feature type="domain" description="ABC transporter" evidence="6">
    <location>
        <begin position="18"/>
        <end position="252"/>
    </location>
</feature>
<dbReference type="Gene3D" id="3.40.50.300">
    <property type="entry name" value="P-loop containing nucleotide triphosphate hydrolases"/>
    <property type="match status" value="1"/>
</dbReference>
<dbReference type="InterPro" id="IPR050086">
    <property type="entry name" value="MetN_ABC_transporter-like"/>
</dbReference>
<dbReference type="InterPro" id="IPR017871">
    <property type="entry name" value="ABC_transporter-like_CS"/>
</dbReference>
<dbReference type="GO" id="GO:0016887">
    <property type="term" value="F:ATP hydrolysis activity"/>
    <property type="evidence" value="ECO:0007669"/>
    <property type="project" value="InterPro"/>
</dbReference>
<dbReference type="PANTHER" id="PTHR43166:SF4">
    <property type="entry name" value="PHOSPHONATES IMPORT ATP-BINDING PROTEIN PHNC"/>
    <property type="match status" value="1"/>
</dbReference>
<dbReference type="Pfam" id="PF00005">
    <property type="entry name" value="ABC_tran"/>
    <property type="match status" value="1"/>
</dbReference>
<dbReference type="GO" id="GO:0005524">
    <property type="term" value="F:ATP binding"/>
    <property type="evidence" value="ECO:0007669"/>
    <property type="project" value="UniProtKB-KW"/>
</dbReference>
<keyword evidence="8" id="KW-1185">Reference proteome</keyword>
<gene>
    <name evidence="7" type="ORF">DZC73_00225</name>
</gene>
<protein>
    <submittedName>
        <fullName evidence="7">Amino acid ABC transporter ATP-binding protein</fullName>
    </submittedName>
</protein>
<keyword evidence="4" id="KW-0547">Nucleotide-binding</keyword>
<accession>A0A3N7HWM7</accession>
<dbReference type="GO" id="GO:0015424">
    <property type="term" value="F:ABC-type amino acid transporter activity"/>
    <property type="evidence" value="ECO:0007669"/>
    <property type="project" value="InterPro"/>
</dbReference>
<evidence type="ECO:0000256" key="1">
    <source>
        <dbReference type="ARBA" id="ARBA00005417"/>
    </source>
</evidence>
<evidence type="ECO:0000256" key="5">
    <source>
        <dbReference type="ARBA" id="ARBA00022840"/>
    </source>
</evidence>
<evidence type="ECO:0000313" key="7">
    <source>
        <dbReference type="EMBL" id="RQP26754.1"/>
    </source>
</evidence>
<name>A0A3N7HWM7_9BURK</name>
<dbReference type="CDD" id="cd03262">
    <property type="entry name" value="ABC_HisP_GlnQ"/>
    <property type="match status" value="1"/>
</dbReference>
<keyword evidence="5 7" id="KW-0067">ATP-binding</keyword>
<dbReference type="PROSITE" id="PS50893">
    <property type="entry name" value="ABC_TRANSPORTER_2"/>
    <property type="match status" value="1"/>
</dbReference>
<dbReference type="InterPro" id="IPR003593">
    <property type="entry name" value="AAA+_ATPase"/>
</dbReference>
<dbReference type="Proteomes" id="UP000267464">
    <property type="component" value="Unassembled WGS sequence"/>
</dbReference>
<dbReference type="EMBL" id="QUSW01000001">
    <property type="protein sequence ID" value="RQP26754.1"/>
    <property type="molecule type" value="Genomic_DNA"/>
</dbReference>
<proteinExistence type="inferred from homology"/>
<dbReference type="PROSITE" id="PS00211">
    <property type="entry name" value="ABC_TRANSPORTER_1"/>
    <property type="match status" value="1"/>
</dbReference>
<dbReference type="PIRSF" id="PIRSF039085">
    <property type="entry name" value="ABC_ATPase_HisP"/>
    <property type="match status" value="1"/>
</dbReference>
<keyword evidence="3" id="KW-1003">Cell membrane</keyword>
<dbReference type="InterPro" id="IPR030679">
    <property type="entry name" value="ABC_ATPase_HisP-typ"/>
</dbReference>
<evidence type="ECO:0000256" key="2">
    <source>
        <dbReference type="ARBA" id="ARBA00022448"/>
    </source>
</evidence>
<sequence>MKLVSVARSRQRAGLPLITVDKVNKAFGSAHILKDVSTCFHEGQVTVILGPSGSGKSTLLRMLNRLETHDSGRIVVDGIEVCDKLKELDALRSEVGMVFQQFNLFPHLTVLQNVCLAPMRVRKTSRAEAQAGAMDLLDRVGLRDHAHKYPFALSGGQQQRVAIARALAMTPRVMLFDEPTSALDPEMVKEVLDVMKKLAASGMTMIVVTHEMDFAREVGDRILFLDKGSVAQDATPQQFFGSQQSDRIRAFLGQVAR</sequence>
<comment type="similarity">
    <text evidence="1">Belongs to the ABC transporter superfamily.</text>
</comment>
<evidence type="ECO:0000259" key="6">
    <source>
        <dbReference type="PROSITE" id="PS50893"/>
    </source>
</evidence>
<comment type="caution">
    <text evidence="7">The sequence shown here is derived from an EMBL/GenBank/DDBJ whole genome shotgun (WGS) entry which is preliminary data.</text>
</comment>
<reference evidence="7 8" key="2">
    <citation type="submission" date="2018-12" db="EMBL/GenBank/DDBJ databases">
        <title>Rhizobacter gummiphilus sp. nov., a rubber-degrading bacterium isolated from the soil of a botanical garden in Japan.</title>
        <authorList>
            <person name="Shunsuke S.S."/>
        </authorList>
    </citation>
    <scope>NUCLEOTIDE SEQUENCE [LARGE SCALE GENOMIC DNA]</scope>
    <source>
        <strain evidence="7 8">S-16</strain>
    </source>
</reference>
<dbReference type="SMART" id="SM00382">
    <property type="entry name" value="AAA"/>
    <property type="match status" value="1"/>
</dbReference>
<dbReference type="InterPro" id="IPR003439">
    <property type="entry name" value="ABC_transporter-like_ATP-bd"/>
</dbReference>
<evidence type="ECO:0000313" key="8">
    <source>
        <dbReference type="Proteomes" id="UP000267464"/>
    </source>
</evidence>
<keyword evidence="2" id="KW-0813">Transport</keyword>